<feature type="domain" description="S-adenosylmethionine-dependent methyltransferase Rv2258c-like winged HTH" evidence="2">
    <location>
        <begin position="21"/>
        <end position="95"/>
    </location>
</feature>
<evidence type="ECO:0000313" key="3">
    <source>
        <dbReference type="EMBL" id="CAJ0590203.1"/>
    </source>
</evidence>
<feature type="domain" description="Methyltransferase" evidence="1">
    <location>
        <begin position="171"/>
        <end position="338"/>
    </location>
</feature>
<reference evidence="3" key="1">
    <citation type="submission" date="2023-07" db="EMBL/GenBank/DDBJ databases">
        <authorList>
            <consortium name="CYATHOMIX"/>
        </authorList>
    </citation>
    <scope>NUCLEOTIDE SEQUENCE</scope>
    <source>
        <strain evidence="3">N/A</strain>
    </source>
</reference>
<sequence length="364" mass="39971">MAETTDFQKRLLQVGVDGLLSASIALGHQLGLFDALAKISSEEKPATAAQVAQESRCKERYVKEWLAVMGVGDIITVTEDEKFYIKKENLADLTRGAQIIPYHTFLPLCMKSYDKIAKVFTEDGPLGLAYSDFTGFYDAMASVSEALHKKHLISGFIPALGSGLKERLEKGGVQCLDVGCGKGFHSALMASHYPKSHFTGIDITQDAVDMANQQKKTDGQAFDNLAFIQMNGAKMDASWTDKFDLVMIFDACHDQMRPDLCLKEIYRVLKPGGVFGMLGVNGSSNIYKDKQEMGLMAGQLYGVSMFHCLPVSSNSEGALCLGAMWGKERAQKLLKEAGFKQVDVVPTPQFPFNILYVCKKDGIN</sequence>
<evidence type="ECO:0000259" key="1">
    <source>
        <dbReference type="Pfam" id="PF13847"/>
    </source>
</evidence>
<keyword evidence="4" id="KW-1185">Reference proteome</keyword>
<protein>
    <recommendedName>
        <fullName evidence="5">Methyltransferase domain-containing protein</fullName>
    </recommendedName>
</protein>
<evidence type="ECO:0008006" key="5">
    <source>
        <dbReference type="Google" id="ProtNLM"/>
    </source>
</evidence>
<evidence type="ECO:0000259" key="2">
    <source>
        <dbReference type="Pfam" id="PF21320"/>
    </source>
</evidence>
<dbReference type="Gene3D" id="3.40.50.150">
    <property type="entry name" value="Vaccinia Virus protein VP39"/>
    <property type="match status" value="1"/>
</dbReference>
<comment type="caution">
    <text evidence="3">The sequence shown here is derived from an EMBL/GenBank/DDBJ whole genome shotgun (WGS) entry which is preliminary data.</text>
</comment>
<name>A0AA36DPE4_CYLNA</name>
<dbReference type="Pfam" id="PF13847">
    <property type="entry name" value="Methyltransf_31"/>
    <property type="match status" value="1"/>
</dbReference>
<dbReference type="CDD" id="cd02440">
    <property type="entry name" value="AdoMet_MTases"/>
    <property type="match status" value="1"/>
</dbReference>
<dbReference type="InterPro" id="IPR029063">
    <property type="entry name" value="SAM-dependent_MTases_sf"/>
</dbReference>
<dbReference type="Proteomes" id="UP001176961">
    <property type="component" value="Unassembled WGS sequence"/>
</dbReference>
<dbReference type="AlphaFoldDB" id="A0AA36DPE4"/>
<proteinExistence type="predicted"/>
<evidence type="ECO:0000313" key="4">
    <source>
        <dbReference type="Proteomes" id="UP001176961"/>
    </source>
</evidence>
<dbReference type="InterPro" id="IPR048711">
    <property type="entry name" value="WHD_Rv2258c"/>
</dbReference>
<organism evidence="3 4">
    <name type="scientific">Cylicocyclus nassatus</name>
    <name type="common">Nematode worm</name>
    <dbReference type="NCBI Taxonomy" id="53992"/>
    <lineage>
        <taxon>Eukaryota</taxon>
        <taxon>Metazoa</taxon>
        <taxon>Ecdysozoa</taxon>
        <taxon>Nematoda</taxon>
        <taxon>Chromadorea</taxon>
        <taxon>Rhabditida</taxon>
        <taxon>Rhabditina</taxon>
        <taxon>Rhabditomorpha</taxon>
        <taxon>Strongyloidea</taxon>
        <taxon>Strongylidae</taxon>
        <taxon>Cylicocyclus</taxon>
    </lineage>
</organism>
<accession>A0AA36DPE4</accession>
<dbReference type="InterPro" id="IPR025714">
    <property type="entry name" value="Methyltranfer_dom"/>
</dbReference>
<dbReference type="PANTHER" id="PTHR45581">
    <property type="entry name" value="PROTEIN CBG10435"/>
    <property type="match status" value="1"/>
</dbReference>
<dbReference type="Pfam" id="PF21320">
    <property type="entry name" value="WHD_Rv2258c"/>
    <property type="match status" value="1"/>
</dbReference>
<gene>
    <name evidence="3" type="ORF">CYNAS_LOCUS2186</name>
</gene>
<dbReference type="EMBL" id="CATQJL010000001">
    <property type="protein sequence ID" value="CAJ0590203.1"/>
    <property type="molecule type" value="Genomic_DNA"/>
</dbReference>
<dbReference type="PANTHER" id="PTHR45581:SF3">
    <property type="entry name" value="METHYLTRANSFERASE DOMAIN-CONTAINING PROTEIN"/>
    <property type="match status" value="1"/>
</dbReference>
<dbReference type="SUPFAM" id="SSF53335">
    <property type="entry name" value="S-adenosyl-L-methionine-dependent methyltransferases"/>
    <property type="match status" value="1"/>
</dbReference>